<evidence type="ECO:0000256" key="12">
    <source>
        <dbReference type="ARBA" id="ARBA00023136"/>
    </source>
</evidence>
<keyword evidence="6 16" id="KW-0812">Transmembrane</keyword>
<dbReference type="InterPro" id="IPR014222">
    <property type="entry name" value="Cyt_c_oxidase_su2"/>
</dbReference>
<dbReference type="GO" id="GO:0042773">
    <property type="term" value="P:ATP synthesis coupled electron transport"/>
    <property type="evidence" value="ECO:0007669"/>
    <property type="project" value="TreeGrafter"/>
</dbReference>
<keyword evidence="10 16" id="KW-1133">Transmembrane helix</keyword>
<evidence type="ECO:0000256" key="14">
    <source>
        <dbReference type="ARBA" id="ARBA00031399"/>
    </source>
</evidence>
<dbReference type="RefSeq" id="WP_062021498.1">
    <property type="nucleotide sequence ID" value="NZ_JAKRCZ010000001.1"/>
</dbReference>
<dbReference type="Proteomes" id="UP000243589">
    <property type="component" value="Unassembled WGS sequence"/>
</dbReference>
<accession>A0A150H821</accession>
<dbReference type="PANTHER" id="PTHR22888:SF9">
    <property type="entry name" value="CYTOCHROME C OXIDASE SUBUNIT 2"/>
    <property type="match status" value="1"/>
</dbReference>
<keyword evidence="9" id="KW-0249">Electron transport</keyword>
<evidence type="ECO:0000256" key="15">
    <source>
        <dbReference type="ARBA" id="ARBA00047816"/>
    </source>
</evidence>
<comment type="similarity">
    <text evidence="2">Belongs to the cytochrome c oxidase subunit 2 family.</text>
</comment>
<evidence type="ECO:0000256" key="9">
    <source>
        <dbReference type="ARBA" id="ARBA00022982"/>
    </source>
</evidence>
<dbReference type="EC" id="7.1.1.9" evidence="3"/>
<feature type="domain" description="Cytochrome oxidase subunit II copper A binding" evidence="18">
    <location>
        <begin position="138"/>
        <end position="266"/>
    </location>
</feature>
<evidence type="ECO:0000256" key="2">
    <source>
        <dbReference type="ARBA" id="ARBA00007866"/>
    </source>
</evidence>
<dbReference type="SUPFAM" id="SSF81464">
    <property type="entry name" value="Cytochrome c oxidase subunit II-like, transmembrane region"/>
    <property type="match status" value="1"/>
</dbReference>
<keyword evidence="7" id="KW-0479">Metal-binding</keyword>
<dbReference type="InterPro" id="IPR001505">
    <property type="entry name" value="Copper_CuA"/>
</dbReference>
<evidence type="ECO:0000256" key="3">
    <source>
        <dbReference type="ARBA" id="ARBA00012949"/>
    </source>
</evidence>
<dbReference type="CDD" id="cd13919">
    <property type="entry name" value="CuRO_HCO_II_like_5"/>
    <property type="match status" value="1"/>
</dbReference>
<protein>
    <recommendedName>
        <fullName evidence="3">cytochrome-c oxidase</fullName>
        <ecNumber evidence="3">7.1.1.9</ecNumber>
    </recommendedName>
    <alternativeName>
        <fullName evidence="14">Cytochrome aa3 subunit 2</fullName>
    </alternativeName>
</protein>
<dbReference type="GO" id="GO:0005507">
    <property type="term" value="F:copper ion binding"/>
    <property type="evidence" value="ECO:0007669"/>
    <property type="project" value="InterPro"/>
</dbReference>
<dbReference type="GO" id="GO:0016020">
    <property type="term" value="C:membrane"/>
    <property type="evidence" value="ECO:0007669"/>
    <property type="project" value="UniProtKB-SubCell"/>
</dbReference>
<dbReference type="InterPro" id="IPR036257">
    <property type="entry name" value="Cyt_c_oxidase_su2_TM_sf"/>
</dbReference>
<evidence type="ECO:0000313" key="21">
    <source>
        <dbReference type="Proteomes" id="UP000242755"/>
    </source>
</evidence>
<keyword evidence="19" id="KW-0560">Oxidoreductase</keyword>
<feature type="chain" id="PRO_5038292765" description="cytochrome-c oxidase" evidence="17">
    <location>
        <begin position="33"/>
        <end position="297"/>
    </location>
</feature>
<dbReference type="InterPro" id="IPR002429">
    <property type="entry name" value="CcO_II-like_C"/>
</dbReference>
<evidence type="ECO:0000256" key="5">
    <source>
        <dbReference type="ARBA" id="ARBA00022660"/>
    </source>
</evidence>
<evidence type="ECO:0000256" key="11">
    <source>
        <dbReference type="ARBA" id="ARBA00023008"/>
    </source>
</evidence>
<dbReference type="STRING" id="1176165.GCA_001584405_00991"/>
<keyword evidence="17" id="KW-0732">Signal</keyword>
<evidence type="ECO:0000259" key="18">
    <source>
        <dbReference type="PROSITE" id="PS50857"/>
    </source>
</evidence>
<evidence type="ECO:0000256" key="13">
    <source>
        <dbReference type="ARBA" id="ARBA00024688"/>
    </source>
</evidence>
<name>A0A150H821_9MICO</name>
<keyword evidence="8" id="KW-1278">Translocase</keyword>
<keyword evidence="5" id="KW-0679">Respiratory chain</keyword>
<keyword evidence="11" id="KW-0186">Copper</keyword>
<dbReference type="SUPFAM" id="SSF49503">
    <property type="entry name" value="Cupredoxins"/>
    <property type="match status" value="1"/>
</dbReference>
<dbReference type="Proteomes" id="UP000242755">
    <property type="component" value="Unassembled WGS sequence"/>
</dbReference>
<evidence type="ECO:0000256" key="16">
    <source>
        <dbReference type="SAM" id="Phobius"/>
    </source>
</evidence>
<dbReference type="PATRIC" id="fig|479117.4.peg.1279"/>
<dbReference type="EMBL" id="PKGO01000001">
    <property type="protein sequence ID" value="PKY71332.1"/>
    <property type="molecule type" value="Genomic_DNA"/>
</dbReference>
<feature type="transmembrane region" description="Helical" evidence="16">
    <location>
        <begin position="108"/>
        <end position="129"/>
    </location>
</feature>
<sequence length="297" mass="33078">MDSPNQSARRSPKAWAKKVGVAGALASSALLAGCSNGAPELGYLPAASKGATSHTDAYTALWTGGWIAALAVGAITWGLMLFCIVAYRRRKNDRGLPVQLQYNMPVEIMYTVIPIILVVGFFFHNMALFDETTNDKTPGEEKIEVVGKQWAWDFNYTSQDVHYAGVQVNLDGTEKPGEEAPTLYLPANTDLEIQLRSRDVIHSFWVPAFLEKRDMTPGRVETLHLKALKEGEYLGKCAELCGEFHSEMLFNVKVVSKDEYLAYTNELREQGNTGVLGEEFDRTHWYSNPYQKEGADK</sequence>
<evidence type="ECO:0000256" key="17">
    <source>
        <dbReference type="SAM" id="SignalP"/>
    </source>
</evidence>
<dbReference type="NCBIfam" id="TIGR02866">
    <property type="entry name" value="CoxB"/>
    <property type="match status" value="1"/>
</dbReference>
<evidence type="ECO:0000256" key="7">
    <source>
        <dbReference type="ARBA" id="ARBA00022723"/>
    </source>
</evidence>
<gene>
    <name evidence="19" type="primary">ctaC</name>
    <name evidence="20" type="synonym">coxB</name>
    <name evidence="19" type="ORF">Bravens_01284</name>
    <name evidence="20" type="ORF">CYJ40_01310</name>
</gene>
<dbReference type="GO" id="GO:0016491">
    <property type="term" value="F:oxidoreductase activity"/>
    <property type="evidence" value="ECO:0007669"/>
    <property type="project" value="UniProtKB-KW"/>
</dbReference>
<comment type="subcellular location">
    <subcellularLocation>
        <location evidence="1">Membrane</location>
        <topology evidence="1">Multi-pass membrane protein</topology>
    </subcellularLocation>
</comment>
<evidence type="ECO:0000313" key="20">
    <source>
        <dbReference type="EMBL" id="PKY71332.1"/>
    </source>
</evidence>
<dbReference type="AlphaFoldDB" id="A0A150H821"/>
<evidence type="ECO:0000256" key="1">
    <source>
        <dbReference type="ARBA" id="ARBA00004141"/>
    </source>
</evidence>
<evidence type="ECO:0000313" key="22">
    <source>
        <dbReference type="Proteomes" id="UP000243589"/>
    </source>
</evidence>
<comment type="caution">
    <text evidence="19">The sequence shown here is derived from an EMBL/GenBank/DDBJ whole genome shotgun (WGS) entry which is preliminary data.</text>
</comment>
<dbReference type="GO" id="GO:0004129">
    <property type="term" value="F:cytochrome-c oxidase activity"/>
    <property type="evidence" value="ECO:0007669"/>
    <property type="project" value="UniProtKB-EC"/>
</dbReference>
<dbReference type="PROSITE" id="PS00078">
    <property type="entry name" value="COX2"/>
    <property type="match status" value="1"/>
</dbReference>
<dbReference type="EMBL" id="LQQC01000010">
    <property type="protein sequence ID" value="KXZ58246.1"/>
    <property type="molecule type" value="Genomic_DNA"/>
</dbReference>
<evidence type="ECO:0000256" key="4">
    <source>
        <dbReference type="ARBA" id="ARBA00022448"/>
    </source>
</evidence>
<feature type="signal peptide" evidence="17">
    <location>
        <begin position="1"/>
        <end position="32"/>
    </location>
</feature>
<comment type="catalytic activity">
    <reaction evidence="15">
        <text>4 Fe(II)-[cytochrome c] + O2 + 8 H(+)(in) = 4 Fe(III)-[cytochrome c] + 2 H2O + 4 H(+)(out)</text>
        <dbReference type="Rhea" id="RHEA:11436"/>
        <dbReference type="Rhea" id="RHEA-COMP:10350"/>
        <dbReference type="Rhea" id="RHEA-COMP:14399"/>
        <dbReference type="ChEBI" id="CHEBI:15377"/>
        <dbReference type="ChEBI" id="CHEBI:15378"/>
        <dbReference type="ChEBI" id="CHEBI:15379"/>
        <dbReference type="ChEBI" id="CHEBI:29033"/>
        <dbReference type="ChEBI" id="CHEBI:29034"/>
        <dbReference type="EC" id="7.1.1.9"/>
    </reaction>
</comment>
<dbReference type="PANTHER" id="PTHR22888">
    <property type="entry name" value="CYTOCHROME C OXIDASE, SUBUNIT II"/>
    <property type="match status" value="1"/>
</dbReference>
<evidence type="ECO:0000256" key="6">
    <source>
        <dbReference type="ARBA" id="ARBA00022692"/>
    </source>
</evidence>
<evidence type="ECO:0000256" key="10">
    <source>
        <dbReference type="ARBA" id="ARBA00022989"/>
    </source>
</evidence>
<dbReference type="InterPro" id="IPR008972">
    <property type="entry name" value="Cupredoxin"/>
</dbReference>
<dbReference type="PRINTS" id="PR01166">
    <property type="entry name" value="CYCOXIDASEII"/>
</dbReference>
<keyword evidence="22" id="KW-1185">Reference proteome</keyword>
<keyword evidence="12 16" id="KW-0472">Membrane</keyword>
<dbReference type="Gene3D" id="1.10.287.90">
    <property type="match status" value="1"/>
</dbReference>
<keyword evidence="4" id="KW-0813">Transport</keyword>
<comment type="function">
    <text evidence="13">Subunits I and II form the functional core of the enzyme complex. Electrons originating in cytochrome c are transferred via heme a and Cu(A) to the binuclear center formed by heme a3 and Cu(B).</text>
</comment>
<evidence type="ECO:0000256" key="8">
    <source>
        <dbReference type="ARBA" id="ARBA00022967"/>
    </source>
</evidence>
<reference evidence="19 22" key="1">
    <citation type="submission" date="2016-01" db="EMBL/GenBank/DDBJ databases">
        <title>Use of Whole Genome Sequencing to ascertain that Brevibacterium massiliense (Roux, Raoult 2009) is a later heterotypic synonym of Brevibacterium ravenspurgense (Mages 2008).</title>
        <authorList>
            <person name="Bernier A.-M."/>
            <person name="Burdz T."/>
            <person name="Huynh C."/>
            <person name="Pachecho A.L."/>
            <person name="Wiebe D."/>
            <person name="Bonner C."/>
            <person name="Bernard K."/>
        </authorList>
    </citation>
    <scope>NUCLEOTIDE SEQUENCE [LARGE SCALE GENOMIC DNA]</scope>
    <source>
        <strain evidence="19 22">CCUG56047</strain>
    </source>
</reference>
<dbReference type="PROSITE" id="PS50857">
    <property type="entry name" value="COX2_CUA"/>
    <property type="match status" value="1"/>
</dbReference>
<evidence type="ECO:0000313" key="19">
    <source>
        <dbReference type="EMBL" id="KXZ58246.1"/>
    </source>
</evidence>
<dbReference type="Gene3D" id="2.60.40.420">
    <property type="entry name" value="Cupredoxins - blue copper proteins"/>
    <property type="match status" value="1"/>
</dbReference>
<organism evidence="19 22">
    <name type="scientific">Brevibacterium ravenspurgense</name>
    <dbReference type="NCBI Taxonomy" id="479117"/>
    <lineage>
        <taxon>Bacteria</taxon>
        <taxon>Bacillati</taxon>
        <taxon>Actinomycetota</taxon>
        <taxon>Actinomycetes</taxon>
        <taxon>Micrococcales</taxon>
        <taxon>Brevibacteriaceae</taxon>
        <taxon>Brevibacterium</taxon>
    </lineage>
</organism>
<dbReference type="Pfam" id="PF00116">
    <property type="entry name" value="COX2"/>
    <property type="match status" value="1"/>
</dbReference>
<reference evidence="20 21" key="2">
    <citation type="submission" date="2017-12" db="EMBL/GenBank/DDBJ databases">
        <title>Phylogenetic diversity of female urinary microbiome.</title>
        <authorList>
            <person name="Thomas-White K."/>
            <person name="Wolfe A.J."/>
        </authorList>
    </citation>
    <scope>NUCLEOTIDE SEQUENCE [LARGE SCALE GENOMIC DNA]</scope>
    <source>
        <strain evidence="20 21">UMB0426</strain>
    </source>
</reference>
<dbReference type="InterPro" id="IPR045187">
    <property type="entry name" value="CcO_II"/>
</dbReference>
<feature type="transmembrane region" description="Helical" evidence="16">
    <location>
        <begin position="61"/>
        <end position="87"/>
    </location>
</feature>
<proteinExistence type="inferred from homology"/>